<gene>
    <name evidence="1" type="ORF">DFP72DRAFT_925853</name>
</gene>
<dbReference type="Proteomes" id="UP000521943">
    <property type="component" value="Unassembled WGS sequence"/>
</dbReference>
<name>A0A8H6HEB4_9AGAR</name>
<protein>
    <submittedName>
        <fullName evidence="1">Uncharacterized protein</fullName>
    </submittedName>
</protein>
<evidence type="ECO:0000313" key="2">
    <source>
        <dbReference type="Proteomes" id="UP000521943"/>
    </source>
</evidence>
<dbReference type="Gene3D" id="3.80.10.10">
    <property type="entry name" value="Ribonuclease Inhibitor"/>
    <property type="match status" value="1"/>
</dbReference>
<dbReference type="EMBL" id="JACGCI010000105">
    <property type="protein sequence ID" value="KAF6745485.1"/>
    <property type="molecule type" value="Genomic_DNA"/>
</dbReference>
<dbReference type="AlphaFoldDB" id="A0A8H6HEB4"/>
<comment type="caution">
    <text evidence="1">The sequence shown here is derived from an EMBL/GenBank/DDBJ whole genome shotgun (WGS) entry which is preliminary data.</text>
</comment>
<evidence type="ECO:0000313" key="1">
    <source>
        <dbReference type="EMBL" id="KAF6745485.1"/>
    </source>
</evidence>
<dbReference type="InterPro" id="IPR032675">
    <property type="entry name" value="LRR_dom_sf"/>
</dbReference>
<keyword evidence="2" id="KW-1185">Reference proteome</keyword>
<organism evidence="1 2">
    <name type="scientific">Ephemerocybe angulata</name>
    <dbReference type="NCBI Taxonomy" id="980116"/>
    <lineage>
        <taxon>Eukaryota</taxon>
        <taxon>Fungi</taxon>
        <taxon>Dikarya</taxon>
        <taxon>Basidiomycota</taxon>
        <taxon>Agaricomycotina</taxon>
        <taxon>Agaricomycetes</taxon>
        <taxon>Agaricomycetidae</taxon>
        <taxon>Agaricales</taxon>
        <taxon>Agaricineae</taxon>
        <taxon>Psathyrellaceae</taxon>
        <taxon>Ephemerocybe</taxon>
    </lineage>
</organism>
<sequence>MDCPGEILNEIASHIRVGSTTSLRDLQMVVTCKALYYAVRPLVSNVMVRLLARAKKDRVLMLNTFEHASSRKVFFTTTPCDDVDTIWSVHHFFSEPGRLDGVHTFVCTLKIHRQWTQWRPTDLAAWTRALRRLLDIVAGHPSVELELVGFRSPTPSTFYGGSASSLFVHERSPLAGRVSVTSASVDAQIDDPADSLSNLTISSRRSQPFGCAEPDAYTPFAEWVDELGWRVQSKLTPRVFVLNTVDAAITDTRLSSLHLCGGIFHPIVFSSLDRIVRSSVVSLTQLHINTADLTASDWHAVLRTWRFTQLTHFNLEGKEIPAQAIMAFLRQNTSLSDLTLLIHENPGAVPLLVDPRYSEDPSTTHLPNLRSIVANTGILCPILESSIALPVLESLTISENPQDLVKVTTILSLLPKCAAAPRHVSLSLAYEEQLAYWLCTTGNEVGSPAKGTADELYKAISCLSSVTSLHFMVHKGTPIPKSGHFGYHPVPVYVSPAAAISIASAFPSLDKLVLEGLFRDPTEEDKSSFWKALTTIWARCPALQTLEVKGTWYSLIPSLWKRFEKFRQPF</sequence>
<proteinExistence type="predicted"/>
<dbReference type="OrthoDB" id="10292189at2759"/>
<dbReference type="SUPFAM" id="SSF52047">
    <property type="entry name" value="RNI-like"/>
    <property type="match status" value="1"/>
</dbReference>
<accession>A0A8H6HEB4</accession>
<reference evidence="1 2" key="1">
    <citation type="submission" date="2020-07" db="EMBL/GenBank/DDBJ databases">
        <title>Comparative genomics of pyrophilous fungi reveals a link between fire events and developmental genes.</title>
        <authorList>
            <consortium name="DOE Joint Genome Institute"/>
            <person name="Steindorff A.S."/>
            <person name="Carver A."/>
            <person name="Calhoun S."/>
            <person name="Stillman K."/>
            <person name="Liu H."/>
            <person name="Lipzen A."/>
            <person name="Pangilinan J."/>
            <person name="Labutti K."/>
            <person name="Bruns T.D."/>
            <person name="Grigoriev I.V."/>
        </authorList>
    </citation>
    <scope>NUCLEOTIDE SEQUENCE [LARGE SCALE GENOMIC DNA]</scope>
    <source>
        <strain evidence="1 2">CBS 144469</strain>
    </source>
</reference>